<evidence type="ECO:0000313" key="2">
    <source>
        <dbReference type="Proteomes" id="UP000326565"/>
    </source>
</evidence>
<protein>
    <submittedName>
        <fullName evidence="1">Uncharacterized protein</fullName>
    </submittedName>
</protein>
<evidence type="ECO:0000313" key="1">
    <source>
        <dbReference type="EMBL" id="KAB8071633.1"/>
    </source>
</evidence>
<organism evidence="1 2">
    <name type="scientific">Aspergillus leporis</name>
    <dbReference type="NCBI Taxonomy" id="41062"/>
    <lineage>
        <taxon>Eukaryota</taxon>
        <taxon>Fungi</taxon>
        <taxon>Dikarya</taxon>
        <taxon>Ascomycota</taxon>
        <taxon>Pezizomycotina</taxon>
        <taxon>Eurotiomycetes</taxon>
        <taxon>Eurotiomycetidae</taxon>
        <taxon>Eurotiales</taxon>
        <taxon>Aspergillaceae</taxon>
        <taxon>Aspergillus</taxon>
        <taxon>Aspergillus subgen. Circumdati</taxon>
    </lineage>
</organism>
<gene>
    <name evidence="1" type="ORF">BDV29DRAFT_193116</name>
</gene>
<proteinExistence type="predicted"/>
<dbReference type="Proteomes" id="UP000326565">
    <property type="component" value="Unassembled WGS sequence"/>
</dbReference>
<dbReference type="OrthoDB" id="4424523at2759"/>
<dbReference type="EMBL" id="ML732267">
    <property type="protein sequence ID" value="KAB8071633.1"/>
    <property type="molecule type" value="Genomic_DNA"/>
</dbReference>
<reference evidence="1 2" key="1">
    <citation type="submission" date="2019-04" db="EMBL/GenBank/DDBJ databases">
        <title>Friends and foes A comparative genomics study of 23 Aspergillus species from section Flavi.</title>
        <authorList>
            <consortium name="DOE Joint Genome Institute"/>
            <person name="Kjaerbolling I."/>
            <person name="Vesth T."/>
            <person name="Frisvad J.C."/>
            <person name="Nybo J.L."/>
            <person name="Theobald S."/>
            <person name="Kildgaard S."/>
            <person name="Isbrandt T."/>
            <person name="Kuo A."/>
            <person name="Sato A."/>
            <person name="Lyhne E.K."/>
            <person name="Kogle M.E."/>
            <person name="Wiebenga A."/>
            <person name="Kun R.S."/>
            <person name="Lubbers R.J."/>
            <person name="Makela M.R."/>
            <person name="Barry K."/>
            <person name="Chovatia M."/>
            <person name="Clum A."/>
            <person name="Daum C."/>
            <person name="Haridas S."/>
            <person name="He G."/>
            <person name="LaButti K."/>
            <person name="Lipzen A."/>
            <person name="Mondo S."/>
            <person name="Riley R."/>
            <person name="Salamov A."/>
            <person name="Simmons B.A."/>
            <person name="Magnuson J.K."/>
            <person name="Henrissat B."/>
            <person name="Mortensen U.H."/>
            <person name="Larsen T.O."/>
            <person name="Devries R.P."/>
            <person name="Grigoriev I.V."/>
            <person name="Machida M."/>
            <person name="Baker S.E."/>
            <person name="Andersen M.R."/>
        </authorList>
    </citation>
    <scope>NUCLEOTIDE SEQUENCE [LARGE SCALE GENOMIC DNA]</scope>
    <source>
        <strain evidence="1 2">CBS 151.66</strain>
    </source>
</reference>
<name>A0A5N5WSX9_9EURO</name>
<keyword evidence="2" id="KW-1185">Reference proteome</keyword>
<accession>A0A5N5WSX9</accession>
<sequence>METTYNTADQLERLLQKGGFKTWGLVIYRCTYQSNSDWEKSMTRFLYHATEALEFGSGLDLLDSFAPTWAATAPQEQGVDHARFAQSGRYQFFVMVDQKALESVLSASEPNRCNRTGFVRLANGVWKPEELDEDELAALGISAQSQLEEYEPLEGCNLEDVGWMKVLYD</sequence>
<dbReference type="AlphaFoldDB" id="A0A5N5WSX9"/>